<dbReference type="EMBL" id="JASSZA010000242">
    <property type="protein sequence ID" value="KAK2081462.1"/>
    <property type="molecule type" value="Genomic_DNA"/>
</dbReference>
<sequence length="147" mass="16345">MKAPTPPVLPAVSKADCYVQLWLPTASPSPAQTRIVANCSDPEWKETFHYQIHGAVKVRARGQAVEGGDSSGGCPHVLCQALTSCLPDPQNVLELTLYDKDIMGSDRLSQLLFDLRSLKCGQPHRHTFPLNHEDLQELQVEFILEKR</sequence>
<dbReference type="Gene3D" id="2.60.40.150">
    <property type="entry name" value="C2 domain"/>
    <property type="match status" value="1"/>
</dbReference>
<evidence type="ECO:0000259" key="1">
    <source>
        <dbReference type="PROSITE" id="PS50004"/>
    </source>
</evidence>
<protein>
    <submittedName>
        <fullName evidence="2">Cytosolic phospholipase A2 zeta</fullName>
    </submittedName>
</protein>
<evidence type="ECO:0000313" key="3">
    <source>
        <dbReference type="Proteomes" id="UP001266305"/>
    </source>
</evidence>
<dbReference type="Proteomes" id="UP001266305">
    <property type="component" value="Unassembled WGS sequence"/>
</dbReference>
<dbReference type="InterPro" id="IPR000008">
    <property type="entry name" value="C2_dom"/>
</dbReference>
<feature type="domain" description="C2" evidence="1">
    <location>
        <begin position="1"/>
        <end position="128"/>
    </location>
</feature>
<dbReference type="InterPro" id="IPR035892">
    <property type="entry name" value="C2_domain_sf"/>
</dbReference>
<proteinExistence type="predicted"/>
<comment type="caution">
    <text evidence="2">The sequence shown here is derived from an EMBL/GenBank/DDBJ whole genome shotgun (WGS) entry which is preliminary data.</text>
</comment>
<organism evidence="2 3">
    <name type="scientific">Saguinus oedipus</name>
    <name type="common">Cotton-top tamarin</name>
    <name type="synonym">Oedipomidas oedipus</name>
    <dbReference type="NCBI Taxonomy" id="9490"/>
    <lineage>
        <taxon>Eukaryota</taxon>
        <taxon>Metazoa</taxon>
        <taxon>Chordata</taxon>
        <taxon>Craniata</taxon>
        <taxon>Vertebrata</taxon>
        <taxon>Euteleostomi</taxon>
        <taxon>Mammalia</taxon>
        <taxon>Eutheria</taxon>
        <taxon>Euarchontoglires</taxon>
        <taxon>Primates</taxon>
        <taxon>Haplorrhini</taxon>
        <taxon>Platyrrhini</taxon>
        <taxon>Cebidae</taxon>
        <taxon>Callitrichinae</taxon>
        <taxon>Saguinus</taxon>
    </lineage>
</organism>
<dbReference type="PROSITE" id="PS50004">
    <property type="entry name" value="C2"/>
    <property type="match status" value="1"/>
</dbReference>
<name>A0ABQ9T9P2_SAGOE</name>
<accession>A0ABQ9T9P2</accession>
<dbReference type="SUPFAM" id="SSF49562">
    <property type="entry name" value="C2 domain (Calcium/lipid-binding domain, CaLB)"/>
    <property type="match status" value="1"/>
</dbReference>
<keyword evidence="3" id="KW-1185">Reference proteome</keyword>
<dbReference type="Pfam" id="PF00168">
    <property type="entry name" value="C2"/>
    <property type="match status" value="2"/>
</dbReference>
<reference evidence="2 3" key="1">
    <citation type="submission" date="2023-05" db="EMBL/GenBank/DDBJ databases">
        <title>B98-5 Cell Line De Novo Hybrid Assembly: An Optical Mapping Approach.</title>
        <authorList>
            <person name="Kananen K."/>
            <person name="Auerbach J.A."/>
            <person name="Kautto E."/>
            <person name="Blachly J.S."/>
        </authorList>
    </citation>
    <scope>NUCLEOTIDE SEQUENCE [LARGE SCALE GENOMIC DNA]</scope>
    <source>
        <strain evidence="2">B95-8</strain>
        <tissue evidence="2">Cell line</tissue>
    </source>
</reference>
<evidence type="ECO:0000313" key="2">
    <source>
        <dbReference type="EMBL" id="KAK2081462.1"/>
    </source>
</evidence>
<gene>
    <name evidence="2" type="primary">PLA2G4F</name>
    <name evidence="2" type="ORF">P7K49_040368</name>
</gene>